<comment type="caution">
    <text evidence="1">The sequence shown here is derived from an EMBL/GenBank/DDBJ whole genome shotgun (WGS) entry which is preliminary data.</text>
</comment>
<dbReference type="AlphaFoldDB" id="T1DVY7"/>
<dbReference type="RefSeq" id="WP_023948351.1">
    <property type="nucleotide sequence ID" value="NZ_BASD01000018.1"/>
</dbReference>
<name>T1DVY7_9HELI</name>
<sequence>MRSFYFHRILESKSRFYGLPRLPSGSLAMTILSGFFVRLTRSSNDKF</sequence>
<dbReference type="Proteomes" id="UP000018143">
    <property type="component" value="Unassembled WGS sequence"/>
</dbReference>
<keyword evidence="2" id="KW-1185">Reference proteome</keyword>
<protein>
    <submittedName>
        <fullName evidence="1">Uncharacterized protein</fullName>
    </submittedName>
</protein>
<evidence type="ECO:0000313" key="2">
    <source>
        <dbReference type="Proteomes" id="UP000018143"/>
    </source>
</evidence>
<evidence type="ECO:0000313" key="1">
    <source>
        <dbReference type="EMBL" id="GAD19163.1"/>
    </source>
</evidence>
<accession>T1DVY7</accession>
<gene>
    <name evidence="1" type="ORF">HFN_0294</name>
</gene>
<reference evidence="1 2" key="1">
    <citation type="journal article" date="2013" name="Genome Announc.">
        <title>Draft Genome Sequence of Helicobacter fennelliae Strain MRY12-0050, Isolated from a Bacteremia Patient.</title>
        <authorList>
            <person name="Rimbara E."/>
            <person name="Matsui M."/>
            <person name="Mori S."/>
            <person name="Suzuki S."/>
            <person name="Suzuki M."/>
            <person name="Kim H."/>
            <person name="Sekizuka T."/>
            <person name="Kuroda M."/>
            <person name="Shibayama K."/>
        </authorList>
    </citation>
    <scope>NUCLEOTIDE SEQUENCE [LARGE SCALE GENOMIC DNA]</scope>
    <source>
        <strain evidence="1 2">MRY12-0050</strain>
    </source>
</reference>
<proteinExistence type="predicted"/>
<organism evidence="1 2">
    <name type="scientific">Helicobacter fennelliae MRY12-0050</name>
    <dbReference type="NCBI Taxonomy" id="1325130"/>
    <lineage>
        <taxon>Bacteria</taxon>
        <taxon>Pseudomonadati</taxon>
        <taxon>Campylobacterota</taxon>
        <taxon>Epsilonproteobacteria</taxon>
        <taxon>Campylobacterales</taxon>
        <taxon>Helicobacteraceae</taxon>
        <taxon>Helicobacter</taxon>
    </lineage>
</organism>
<dbReference type="EMBL" id="BASD01000018">
    <property type="protein sequence ID" value="GAD19163.1"/>
    <property type="molecule type" value="Genomic_DNA"/>
</dbReference>